<evidence type="ECO:0000256" key="5">
    <source>
        <dbReference type="ARBA" id="ARBA00022741"/>
    </source>
</evidence>
<dbReference type="GO" id="GO:0046872">
    <property type="term" value="F:metal ion binding"/>
    <property type="evidence" value="ECO:0007669"/>
    <property type="project" value="UniProtKB-KW"/>
</dbReference>
<dbReference type="InterPro" id="IPR006073">
    <property type="entry name" value="GTP-bd"/>
</dbReference>
<feature type="domain" description="EngB-type G" evidence="9">
    <location>
        <begin position="118"/>
        <end position="294"/>
    </location>
</feature>
<keyword evidence="6" id="KW-0460">Magnesium</keyword>
<dbReference type="PANTHER" id="PTHR46498">
    <property type="entry name" value="GTP-BINDING PROTEIN 8"/>
    <property type="match status" value="1"/>
</dbReference>
<dbReference type="InterPro" id="IPR019987">
    <property type="entry name" value="GTP-bd_ribosome_bio_YsxC"/>
</dbReference>
<keyword evidence="11" id="KW-1185">Reference proteome</keyword>
<evidence type="ECO:0000256" key="1">
    <source>
        <dbReference type="ARBA" id="ARBA00001946"/>
    </source>
</evidence>
<evidence type="ECO:0000313" key="10">
    <source>
        <dbReference type="EMBL" id="KAJ1975141.1"/>
    </source>
</evidence>
<dbReference type="NCBIfam" id="TIGR03598">
    <property type="entry name" value="GTPase_YsxC"/>
    <property type="match status" value="1"/>
</dbReference>
<dbReference type="InterPro" id="IPR027417">
    <property type="entry name" value="P-loop_NTPase"/>
</dbReference>
<dbReference type="PROSITE" id="PS51706">
    <property type="entry name" value="G_ENGB"/>
    <property type="match status" value="1"/>
</dbReference>
<dbReference type="Gene3D" id="3.40.50.300">
    <property type="entry name" value="P-loop containing nucleotide triphosphate hydrolases"/>
    <property type="match status" value="1"/>
</dbReference>
<name>A0A9W8AY92_9FUNG</name>
<evidence type="ECO:0000256" key="7">
    <source>
        <dbReference type="ARBA" id="ARBA00023134"/>
    </source>
</evidence>
<dbReference type="HAMAP" id="MF_00321">
    <property type="entry name" value="GTPase_EngB"/>
    <property type="match status" value="1"/>
</dbReference>
<evidence type="ECO:0000259" key="9">
    <source>
        <dbReference type="PROSITE" id="PS51706"/>
    </source>
</evidence>
<dbReference type="PANTHER" id="PTHR46498:SF1">
    <property type="entry name" value="GTP-BINDING PROTEIN 8"/>
    <property type="match status" value="1"/>
</dbReference>
<reference evidence="10" key="1">
    <citation type="submission" date="2022-07" db="EMBL/GenBank/DDBJ databases">
        <title>Phylogenomic reconstructions and comparative analyses of Kickxellomycotina fungi.</title>
        <authorList>
            <person name="Reynolds N.K."/>
            <person name="Stajich J.E."/>
            <person name="Barry K."/>
            <person name="Grigoriev I.V."/>
            <person name="Crous P."/>
            <person name="Smith M.E."/>
        </authorList>
    </citation>
    <scope>NUCLEOTIDE SEQUENCE</scope>
    <source>
        <strain evidence="10">RSA 567</strain>
    </source>
</reference>
<sequence length="299" mass="33788">MLRQLLQQFRPILWLPKPGHSTTLIRTSFLANAPSALTTRTLASVHGPLYQTRPKSGNSASVSLKPPAEQPRDPERDLTEKQRIRNKQRALLFAQKAFQKPANFLLSATSLNQVQHLHMPEVVFLGRSNVGKSTLIQTLLGRPKLVKTSKKPGHTSFMNFFCLGATIPSTSFLTLVDMPGYGYRSRSDWGQFIIEYLAKRKQLKMVYILIDANVGELKSTDLSMLDLLKAHRKPFRVVLTKTDKVQDISAVQDVVGSALEPYLPYFTPPFFPVSKVHKYEMAELRLDILVRCGVVVENW</sequence>
<evidence type="ECO:0000256" key="6">
    <source>
        <dbReference type="ARBA" id="ARBA00022842"/>
    </source>
</evidence>
<keyword evidence="4" id="KW-0479">Metal-binding</keyword>
<protein>
    <recommendedName>
        <fullName evidence="3">GTP-binding protein 8</fullName>
    </recommendedName>
</protein>
<evidence type="ECO:0000256" key="2">
    <source>
        <dbReference type="ARBA" id="ARBA00009638"/>
    </source>
</evidence>
<keyword evidence="5" id="KW-0547">Nucleotide-binding</keyword>
<evidence type="ECO:0000256" key="3">
    <source>
        <dbReference type="ARBA" id="ARBA00015370"/>
    </source>
</evidence>
<comment type="similarity">
    <text evidence="2">Belongs to the TRAFAC class TrmE-Era-EngA-EngB-Septin-like GTPase superfamily. EngB GTPase family.</text>
</comment>
<comment type="caution">
    <text evidence="10">The sequence shown here is derived from an EMBL/GenBank/DDBJ whole genome shotgun (WGS) entry which is preliminary data.</text>
</comment>
<dbReference type="GO" id="GO:0005739">
    <property type="term" value="C:mitochondrion"/>
    <property type="evidence" value="ECO:0007669"/>
    <property type="project" value="TreeGrafter"/>
</dbReference>
<keyword evidence="7" id="KW-0342">GTP-binding</keyword>
<dbReference type="EMBL" id="JANBQB010000563">
    <property type="protein sequence ID" value="KAJ1975141.1"/>
    <property type="molecule type" value="Genomic_DNA"/>
</dbReference>
<feature type="region of interest" description="Disordered" evidence="8">
    <location>
        <begin position="48"/>
        <end position="81"/>
    </location>
</feature>
<gene>
    <name evidence="10" type="ORF">H4R34_004449</name>
</gene>
<evidence type="ECO:0000256" key="4">
    <source>
        <dbReference type="ARBA" id="ARBA00022723"/>
    </source>
</evidence>
<accession>A0A9W8AY92</accession>
<comment type="cofactor">
    <cofactor evidence="1">
        <name>Mg(2+)</name>
        <dbReference type="ChEBI" id="CHEBI:18420"/>
    </cofactor>
</comment>
<dbReference type="CDD" id="cd01876">
    <property type="entry name" value="YihA_EngB"/>
    <property type="match status" value="1"/>
</dbReference>
<dbReference type="Pfam" id="PF01926">
    <property type="entry name" value="MMR_HSR1"/>
    <property type="match status" value="1"/>
</dbReference>
<dbReference type="OrthoDB" id="391988at2759"/>
<organism evidence="10 11">
    <name type="scientific">Dimargaris verticillata</name>
    <dbReference type="NCBI Taxonomy" id="2761393"/>
    <lineage>
        <taxon>Eukaryota</taxon>
        <taxon>Fungi</taxon>
        <taxon>Fungi incertae sedis</taxon>
        <taxon>Zoopagomycota</taxon>
        <taxon>Kickxellomycotina</taxon>
        <taxon>Dimargaritomycetes</taxon>
        <taxon>Dimargaritales</taxon>
        <taxon>Dimargaritaceae</taxon>
        <taxon>Dimargaris</taxon>
    </lineage>
</organism>
<evidence type="ECO:0000313" key="11">
    <source>
        <dbReference type="Proteomes" id="UP001151582"/>
    </source>
</evidence>
<proteinExistence type="inferred from homology"/>
<dbReference type="GO" id="GO:0005525">
    <property type="term" value="F:GTP binding"/>
    <property type="evidence" value="ECO:0007669"/>
    <property type="project" value="UniProtKB-KW"/>
</dbReference>
<feature type="compositionally biased region" description="Polar residues" evidence="8">
    <location>
        <begin position="53"/>
        <end position="62"/>
    </location>
</feature>
<dbReference type="AlphaFoldDB" id="A0A9W8AY92"/>
<dbReference type="Proteomes" id="UP001151582">
    <property type="component" value="Unassembled WGS sequence"/>
</dbReference>
<dbReference type="InterPro" id="IPR052279">
    <property type="entry name" value="EngB_GTPase"/>
</dbReference>
<dbReference type="InterPro" id="IPR030393">
    <property type="entry name" value="G_ENGB_dom"/>
</dbReference>
<dbReference type="SUPFAM" id="SSF52540">
    <property type="entry name" value="P-loop containing nucleoside triphosphate hydrolases"/>
    <property type="match status" value="1"/>
</dbReference>
<evidence type="ECO:0000256" key="8">
    <source>
        <dbReference type="SAM" id="MobiDB-lite"/>
    </source>
</evidence>
<feature type="compositionally biased region" description="Basic and acidic residues" evidence="8">
    <location>
        <begin position="70"/>
        <end position="81"/>
    </location>
</feature>